<dbReference type="AlphaFoldDB" id="A0AA88ANV6"/>
<keyword evidence="1" id="KW-0175">Coiled coil</keyword>
<sequence length="357" mass="39255">MAALSSDQGYSVSGGSANPSVIRPRRIREEQPDLTDAPPKGRRDDQRSREPLASLIGAELIRRKSSTQNAVVAKFDDRLISKVAESSRHSGNIRANKDMIDKLVKPLQPYGRQGDRLVAEVKRWRDAEKVAAKKAKKAEEHALKAEEVRKKAENELASARSEHFRYLREVLPTTLDQGMRDMNASFILANLSLTKEEGVQVAEVVVVIEEPETTIELRATECALEFRLVACKRAPPQSKGDTSGVSAKVTLMFKSVNGTNEQAKKFGFLGDPDGSYSEWSRRVLVLAQVASNLSVWSGGGGWRQSRNKDSSQLVQYGAAKVAWADHPEEGLVVVGEVLPEPVPWIPTVVCSGDLKES</sequence>
<feature type="compositionally biased region" description="Polar residues" evidence="2">
    <location>
        <begin position="1"/>
        <end position="19"/>
    </location>
</feature>
<dbReference type="Proteomes" id="UP001187192">
    <property type="component" value="Unassembled WGS sequence"/>
</dbReference>
<evidence type="ECO:0000256" key="2">
    <source>
        <dbReference type="SAM" id="MobiDB-lite"/>
    </source>
</evidence>
<feature type="coiled-coil region" evidence="1">
    <location>
        <begin position="135"/>
        <end position="169"/>
    </location>
</feature>
<gene>
    <name evidence="3" type="ORF">TIFTF001_018739</name>
</gene>
<proteinExistence type="predicted"/>
<evidence type="ECO:0000313" key="3">
    <source>
        <dbReference type="EMBL" id="GMN49573.1"/>
    </source>
</evidence>
<feature type="region of interest" description="Disordered" evidence="2">
    <location>
        <begin position="1"/>
        <end position="51"/>
    </location>
</feature>
<reference evidence="3" key="1">
    <citation type="submission" date="2023-07" db="EMBL/GenBank/DDBJ databases">
        <title>draft genome sequence of fig (Ficus carica).</title>
        <authorList>
            <person name="Takahashi T."/>
            <person name="Nishimura K."/>
        </authorList>
    </citation>
    <scope>NUCLEOTIDE SEQUENCE</scope>
</reference>
<evidence type="ECO:0000256" key="1">
    <source>
        <dbReference type="SAM" id="Coils"/>
    </source>
</evidence>
<comment type="caution">
    <text evidence="3">The sequence shown here is derived from an EMBL/GenBank/DDBJ whole genome shotgun (WGS) entry which is preliminary data.</text>
</comment>
<name>A0AA88ANV6_FICCA</name>
<keyword evidence="4" id="KW-1185">Reference proteome</keyword>
<protein>
    <submittedName>
        <fullName evidence="3">Uncharacterized protein</fullName>
    </submittedName>
</protein>
<dbReference type="EMBL" id="BTGU01000031">
    <property type="protein sequence ID" value="GMN49573.1"/>
    <property type="molecule type" value="Genomic_DNA"/>
</dbReference>
<feature type="compositionally biased region" description="Basic and acidic residues" evidence="2">
    <location>
        <begin position="39"/>
        <end position="50"/>
    </location>
</feature>
<organism evidence="3 4">
    <name type="scientific">Ficus carica</name>
    <name type="common">Common fig</name>
    <dbReference type="NCBI Taxonomy" id="3494"/>
    <lineage>
        <taxon>Eukaryota</taxon>
        <taxon>Viridiplantae</taxon>
        <taxon>Streptophyta</taxon>
        <taxon>Embryophyta</taxon>
        <taxon>Tracheophyta</taxon>
        <taxon>Spermatophyta</taxon>
        <taxon>Magnoliopsida</taxon>
        <taxon>eudicotyledons</taxon>
        <taxon>Gunneridae</taxon>
        <taxon>Pentapetalae</taxon>
        <taxon>rosids</taxon>
        <taxon>fabids</taxon>
        <taxon>Rosales</taxon>
        <taxon>Moraceae</taxon>
        <taxon>Ficeae</taxon>
        <taxon>Ficus</taxon>
    </lineage>
</organism>
<evidence type="ECO:0000313" key="4">
    <source>
        <dbReference type="Proteomes" id="UP001187192"/>
    </source>
</evidence>
<accession>A0AA88ANV6</accession>